<comment type="caution">
    <text evidence="1">The sequence shown here is derived from an EMBL/GenBank/DDBJ whole genome shotgun (WGS) entry which is preliminary data.</text>
</comment>
<name>A0ACC0AWY1_CATRO</name>
<protein>
    <submittedName>
        <fullName evidence="1">Uncharacterized protein</fullName>
    </submittedName>
</protein>
<evidence type="ECO:0000313" key="2">
    <source>
        <dbReference type="Proteomes" id="UP001060085"/>
    </source>
</evidence>
<organism evidence="1 2">
    <name type="scientific">Catharanthus roseus</name>
    <name type="common">Madagascar periwinkle</name>
    <name type="synonym">Vinca rosea</name>
    <dbReference type="NCBI Taxonomy" id="4058"/>
    <lineage>
        <taxon>Eukaryota</taxon>
        <taxon>Viridiplantae</taxon>
        <taxon>Streptophyta</taxon>
        <taxon>Embryophyta</taxon>
        <taxon>Tracheophyta</taxon>
        <taxon>Spermatophyta</taxon>
        <taxon>Magnoliopsida</taxon>
        <taxon>eudicotyledons</taxon>
        <taxon>Gunneridae</taxon>
        <taxon>Pentapetalae</taxon>
        <taxon>asterids</taxon>
        <taxon>lamiids</taxon>
        <taxon>Gentianales</taxon>
        <taxon>Apocynaceae</taxon>
        <taxon>Rauvolfioideae</taxon>
        <taxon>Vinceae</taxon>
        <taxon>Catharanthinae</taxon>
        <taxon>Catharanthus</taxon>
    </lineage>
</organism>
<evidence type="ECO:0000313" key="1">
    <source>
        <dbReference type="EMBL" id="KAI5665106.1"/>
    </source>
</evidence>
<keyword evidence="2" id="KW-1185">Reference proteome</keyword>
<dbReference type="EMBL" id="CM044705">
    <property type="protein sequence ID" value="KAI5665106.1"/>
    <property type="molecule type" value="Genomic_DNA"/>
</dbReference>
<proteinExistence type="predicted"/>
<gene>
    <name evidence="1" type="ORF">M9H77_24429</name>
</gene>
<sequence length="173" mass="19569">MELPGFSFIGFLLLSYFATSSQGAISFLSQQRTLILTTSLSQGQGTDSSYKTIKVKLCYAPINQVDRVWRKTVDSLEKEKICQFKIVAKPYSPSKNSFTWTRERDIPTATYFVRAYAYNSVDKEVDFGQSTDAHKIINLFEIRATSDCHTLIEIAAACLSTFCIVSLFGFFYL</sequence>
<accession>A0ACC0AWY1</accession>
<dbReference type="Proteomes" id="UP001060085">
    <property type="component" value="Linkage Group LG05"/>
</dbReference>
<reference evidence="2" key="1">
    <citation type="journal article" date="2023" name="Nat. Plants">
        <title>Single-cell RNA sequencing provides a high-resolution roadmap for understanding the multicellular compartmentation of specialized metabolism.</title>
        <authorList>
            <person name="Sun S."/>
            <person name="Shen X."/>
            <person name="Li Y."/>
            <person name="Li Y."/>
            <person name="Wang S."/>
            <person name="Li R."/>
            <person name="Zhang H."/>
            <person name="Shen G."/>
            <person name="Guo B."/>
            <person name="Wei J."/>
            <person name="Xu J."/>
            <person name="St-Pierre B."/>
            <person name="Chen S."/>
            <person name="Sun C."/>
        </authorList>
    </citation>
    <scope>NUCLEOTIDE SEQUENCE [LARGE SCALE GENOMIC DNA]</scope>
</reference>